<evidence type="ECO:0000256" key="1">
    <source>
        <dbReference type="ARBA" id="ARBA00022723"/>
    </source>
</evidence>
<dbReference type="GO" id="GO:0008270">
    <property type="term" value="F:zinc ion binding"/>
    <property type="evidence" value="ECO:0007669"/>
    <property type="project" value="UniProtKB-KW"/>
</dbReference>
<keyword evidence="3 4" id="KW-0862">Zinc</keyword>
<dbReference type="InterPro" id="IPR041367">
    <property type="entry name" value="Znf-CCCH_4"/>
</dbReference>
<dbReference type="OrthoDB" id="336321at2759"/>
<gene>
    <name evidence="7" type="ORF">CINCED_3A014431</name>
</gene>
<dbReference type="Pfam" id="PF18044">
    <property type="entry name" value="zf-CCCH_4"/>
    <property type="match status" value="1"/>
</dbReference>
<organism evidence="7 8">
    <name type="scientific">Cinara cedri</name>
    <dbReference type="NCBI Taxonomy" id="506608"/>
    <lineage>
        <taxon>Eukaryota</taxon>
        <taxon>Metazoa</taxon>
        <taxon>Ecdysozoa</taxon>
        <taxon>Arthropoda</taxon>
        <taxon>Hexapoda</taxon>
        <taxon>Insecta</taxon>
        <taxon>Pterygota</taxon>
        <taxon>Neoptera</taxon>
        <taxon>Paraneoptera</taxon>
        <taxon>Hemiptera</taxon>
        <taxon>Sternorrhyncha</taxon>
        <taxon>Aphidomorpha</taxon>
        <taxon>Aphidoidea</taxon>
        <taxon>Aphididae</taxon>
        <taxon>Lachninae</taxon>
        <taxon>Cinara</taxon>
    </lineage>
</organism>
<evidence type="ECO:0000259" key="6">
    <source>
        <dbReference type="PROSITE" id="PS50103"/>
    </source>
</evidence>
<accession>A0A5E4M3G4</accession>
<dbReference type="SUPFAM" id="SSF90229">
    <property type="entry name" value="CCCH zinc finger"/>
    <property type="match status" value="1"/>
</dbReference>
<evidence type="ECO:0000256" key="4">
    <source>
        <dbReference type="PROSITE-ProRule" id="PRU00723"/>
    </source>
</evidence>
<feature type="compositionally biased region" description="Acidic residues" evidence="5">
    <location>
        <begin position="8"/>
        <end position="23"/>
    </location>
</feature>
<dbReference type="EMBL" id="CABPRJ010000040">
    <property type="protein sequence ID" value="VVC26617.1"/>
    <property type="molecule type" value="Genomic_DNA"/>
</dbReference>
<dbReference type="AlphaFoldDB" id="A0A5E4M3G4"/>
<evidence type="ECO:0000256" key="3">
    <source>
        <dbReference type="ARBA" id="ARBA00022833"/>
    </source>
</evidence>
<dbReference type="InterPro" id="IPR036855">
    <property type="entry name" value="Znf_CCCH_sf"/>
</dbReference>
<evidence type="ECO:0000313" key="8">
    <source>
        <dbReference type="Proteomes" id="UP000325440"/>
    </source>
</evidence>
<dbReference type="Proteomes" id="UP000325440">
    <property type="component" value="Unassembled WGS sequence"/>
</dbReference>
<proteinExistence type="predicted"/>
<evidence type="ECO:0000256" key="2">
    <source>
        <dbReference type="ARBA" id="ARBA00022771"/>
    </source>
</evidence>
<feature type="region of interest" description="Disordered" evidence="5">
    <location>
        <begin position="129"/>
        <end position="148"/>
    </location>
</feature>
<dbReference type="InterPro" id="IPR000571">
    <property type="entry name" value="Znf_CCCH"/>
</dbReference>
<evidence type="ECO:0000256" key="5">
    <source>
        <dbReference type="SAM" id="MobiDB-lite"/>
    </source>
</evidence>
<keyword evidence="8" id="KW-1185">Reference proteome</keyword>
<name>A0A5E4M3G4_9HEMI</name>
<protein>
    <submittedName>
        <fullName evidence="7">Zinc finger, CCCH-type</fullName>
    </submittedName>
</protein>
<reference evidence="7 8" key="1">
    <citation type="submission" date="2019-08" db="EMBL/GenBank/DDBJ databases">
        <authorList>
            <person name="Alioto T."/>
            <person name="Alioto T."/>
            <person name="Gomez Garrido J."/>
        </authorList>
    </citation>
    <scope>NUCLEOTIDE SEQUENCE [LARGE SCALE GENOMIC DNA]</scope>
</reference>
<keyword evidence="1 4" id="KW-0479">Metal-binding</keyword>
<feature type="compositionally biased region" description="Basic and acidic residues" evidence="5">
    <location>
        <begin position="25"/>
        <end position="40"/>
    </location>
</feature>
<dbReference type="Gene3D" id="4.10.1000.10">
    <property type="entry name" value="Zinc finger, CCCH-type"/>
    <property type="match status" value="1"/>
</dbReference>
<feature type="domain" description="C3H1-type" evidence="6">
    <location>
        <begin position="90"/>
        <end position="116"/>
    </location>
</feature>
<evidence type="ECO:0000313" key="7">
    <source>
        <dbReference type="EMBL" id="VVC26617.1"/>
    </source>
</evidence>
<dbReference type="PROSITE" id="PS50103">
    <property type="entry name" value="ZF_C3H1"/>
    <property type="match status" value="1"/>
</dbReference>
<feature type="zinc finger region" description="C3H1-type" evidence="4">
    <location>
        <begin position="90"/>
        <end position="116"/>
    </location>
</feature>
<keyword evidence="2 4" id="KW-0863">Zinc-finger</keyword>
<sequence length="165" mass="18757">MNSLVADYGDETDTDSIDSDVNQDEITKNIKKTDQIKPENKLPAPRFKETGIINESVFRNPYLEAERAKSAVLEKHVKMVPAKDCLTKVNGKNICWMNRKGRCRFGNKCKFAHDSELFNGPNTANEDKINKGNFSLNKKKKRPGLSQNLIPGKKVHKLLKKNRND</sequence>
<feature type="region of interest" description="Disordered" evidence="5">
    <location>
        <begin position="1"/>
        <end position="42"/>
    </location>
</feature>